<feature type="transmembrane region" description="Helical" evidence="1">
    <location>
        <begin position="39"/>
        <end position="57"/>
    </location>
</feature>
<dbReference type="Proteomes" id="UP000664096">
    <property type="component" value="Unassembled WGS sequence"/>
</dbReference>
<accession>A0A939J2P8</accession>
<sequence length="243" mass="26630">MFATFLEFYVRVFTTMLPALALTTIALSARRAELPWKTTAWVMAGMGLLFGLWHALAARMGELNLLMPPQTVTSTPYILFFLLGGAALLVVLARIPRLGRTITDAADQRVLMLFQVPRVMGAVFLLGWALGEIPWQFALPAGLGDVWAGVAGWQAYRALESGRDDAEATVWRANLIGVADFVVAVLTGIMTSEGFAHIMAQSDPNIINRYPLVLFPALFVPVFLAAHIISVFRLRQAARLQTA</sequence>
<evidence type="ECO:0000256" key="1">
    <source>
        <dbReference type="SAM" id="Phobius"/>
    </source>
</evidence>
<gene>
    <name evidence="2" type="ORF">JF539_03200</name>
</gene>
<dbReference type="EMBL" id="JAEKJZ010000001">
    <property type="protein sequence ID" value="MBN9669330.1"/>
    <property type="molecule type" value="Genomic_DNA"/>
</dbReference>
<protein>
    <submittedName>
        <fullName evidence="2">Uncharacterized protein</fullName>
    </submittedName>
</protein>
<evidence type="ECO:0000313" key="2">
    <source>
        <dbReference type="EMBL" id="MBN9669330.1"/>
    </source>
</evidence>
<keyword evidence="1" id="KW-1133">Transmembrane helix</keyword>
<name>A0A939J2P8_9HYPH</name>
<evidence type="ECO:0000313" key="3">
    <source>
        <dbReference type="Proteomes" id="UP000664096"/>
    </source>
</evidence>
<reference evidence="2" key="1">
    <citation type="submission" date="2020-12" db="EMBL/GenBank/DDBJ databases">
        <title>Oil enriched cultivation method for isolating marine PHA-producing bacteria.</title>
        <authorList>
            <person name="Zheng W."/>
            <person name="Yu S."/>
            <person name="Huang Y."/>
        </authorList>
    </citation>
    <scope>NUCLEOTIDE SEQUENCE</scope>
    <source>
        <strain evidence="2">SY-2-12</strain>
    </source>
</reference>
<keyword evidence="1" id="KW-0812">Transmembrane</keyword>
<dbReference type="AlphaFoldDB" id="A0A939J2P8"/>
<proteinExistence type="predicted"/>
<feature type="transmembrane region" description="Helical" evidence="1">
    <location>
        <begin position="171"/>
        <end position="190"/>
    </location>
</feature>
<keyword evidence="1" id="KW-0472">Membrane</keyword>
<organism evidence="2 3">
    <name type="scientific">Roseibium aggregatum</name>
    <dbReference type="NCBI Taxonomy" id="187304"/>
    <lineage>
        <taxon>Bacteria</taxon>
        <taxon>Pseudomonadati</taxon>
        <taxon>Pseudomonadota</taxon>
        <taxon>Alphaproteobacteria</taxon>
        <taxon>Hyphomicrobiales</taxon>
        <taxon>Stappiaceae</taxon>
        <taxon>Roseibium</taxon>
    </lineage>
</organism>
<comment type="caution">
    <text evidence="2">The sequence shown here is derived from an EMBL/GenBank/DDBJ whole genome shotgun (WGS) entry which is preliminary data.</text>
</comment>
<feature type="transmembrane region" description="Helical" evidence="1">
    <location>
        <begin position="77"/>
        <end position="98"/>
    </location>
</feature>
<feature type="transmembrane region" description="Helical" evidence="1">
    <location>
        <begin position="6"/>
        <end position="27"/>
    </location>
</feature>
<dbReference type="RefSeq" id="WP_207138900.1">
    <property type="nucleotide sequence ID" value="NZ_JAEKJZ010000001.1"/>
</dbReference>
<feature type="transmembrane region" description="Helical" evidence="1">
    <location>
        <begin position="210"/>
        <end position="232"/>
    </location>
</feature>